<evidence type="ECO:0000313" key="4">
    <source>
        <dbReference type="EMBL" id="KMS93875.1"/>
    </source>
</evidence>
<feature type="domain" description="C3HC-type" evidence="3">
    <location>
        <begin position="30"/>
        <end position="149"/>
    </location>
</feature>
<comment type="subcellular location">
    <subcellularLocation>
        <location evidence="1">Nucleus</location>
    </subcellularLocation>
</comment>
<protein>
    <recommendedName>
        <fullName evidence="3">C3HC-type domain-containing protein</fullName>
    </recommendedName>
</protein>
<evidence type="ECO:0000313" key="5">
    <source>
        <dbReference type="Proteomes" id="UP000035740"/>
    </source>
</evidence>
<name>A0A0J8DSY7_BETVV</name>
<dbReference type="PANTHER" id="PTHR15835:SF6">
    <property type="entry name" value="ZINC FINGER C3HC-TYPE PROTEIN 1"/>
    <property type="match status" value="1"/>
</dbReference>
<dbReference type="OrthoDB" id="515567at2759"/>
<dbReference type="AlphaFoldDB" id="A0A0J8DSY7"/>
<dbReference type="GO" id="GO:0005634">
    <property type="term" value="C:nucleus"/>
    <property type="evidence" value="ECO:0007669"/>
    <property type="project" value="UniProtKB-SubCell"/>
</dbReference>
<dbReference type="PANTHER" id="PTHR15835">
    <property type="entry name" value="NUCLEAR-INTERACTING PARTNER OF ALK"/>
    <property type="match status" value="1"/>
</dbReference>
<evidence type="ECO:0000256" key="2">
    <source>
        <dbReference type="ARBA" id="ARBA00023242"/>
    </source>
</evidence>
<reference evidence="4 5" key="1">
    <citation type="journal article" date="2014" name="Nature">
        <title>The genome of the recently domesticated crop plant sugar beet (Beta vulgaris).</title>
        <authorList>
            <person name="Dohm J.C."/>
            <person name="Minoche A.E."/>
            <person name="Holtgrawe D."/>
            <person name="Capella-Gutierrez S."/>
            <person name="Zakrzewski F."/>
            <person name="Tafer H."/>
            <person name="Rupp O."/>
            <person name="Sorensen T.R."/>
            <person name="Stracke R."/>
            <person name="Reinhardt R."/>
            <person name="Goesmann A."/>
            <person name="Kraft T."/>
            <person name="Schulz B."/>
            <person name="Stadler P.F."/>
            <person name="Schmidt T."/>
            <person name="Gabaldon T."/>
            <person name="Lehrach H."/>
            <person name="Weisshaar B."/>
            <person name="Himmelbauer H."/>
        </authorList>
    </citation>
    <scope>NUCLEOTIDE SEQUENCE [LARGE SCALE GENOMIC DNA]</scope>
    <source>
        <tissue evidence="4">Taproot</tissue>
    </source>
</reference>
<evidence type="ECO:0000256" key="1">
    <source>
        <dbReference type="ARBA" id="ARBA00004123"/>
    </source>
</evidence>
<proteinExistence type="predicted"/>
<keyword evidence="5" id="KW-1185">Reference proteome</keyword>
<dbReference type="EMBL" id="KQ098093">
    <property type="protein sequence ID" value="KMS93875.1"/>
    <property type="molecule type" value="Genomic_DNA"/>
</dbReference>
<dbReference type="Gramene" id="KMS93875">
    <property type="protein sequence ID" value="KMS93875"/>
    <property type="gene ID" value="BVRB_027040"/>
</dbReference>
<accession>A0A0J8DSY7</accession>
<dbReference type="GO" id="GO:0008270">
    <property type="term" value="F:zinc ion binding"/>
    <property type="evidence" value="ECO:0007669"/>
    <property type="project" value="InterPro"/>
</dbReference>
<organism evidence="4 5">
    <name type="scientific">Beta vulgaris subsp. vulgaris</name>
    <name type="common">Beet</name>
    <dbReference type="NCBI Taxonomy" id="3555"/>
    <lineage>
        <taxon>Eukaryota</taxon>
        <taxon>Viridiplantae</taxon>
        <taxon>Streptophyta</taxon>
        <taxon>Embryophyta</taxon>
        <taxon>Tracheophyta</taxon>
        <taxon>Spermatophyta</taxon>
        <taxon>Magnoliopsida</taxon>
        <taxon>eudicotyledons</taxon>
        <taxon>Gunneridae</taxon>
        <taxon>Pentapetalae</taxon>
        <taxon>Caryophyllales</taxon>
        <taxon>Chenopodiaceae</taxon>
        <taxon>Betoideae</taxon>
        <taxon>Beta</taxon>
    </lineage>
</organism>
<keyword evidence="2" id="KW-0539">Nucleus</keyword>
<dbReference type="Pfam" id="PF07967">
    <property type="entry name" value="zf-C3HC"/>
    <property type="match status" value="1"/>
</dbReference>
<dbReference type="InterPro" id="IPR012935">
    <property type="entry name" value="NuBaID_N"/>
</dbReference>
<evidence type="ECO:0000259" key="3">
    <source>
        <dbReference type="Pfam" id="PF07967"/>
    </source>
</evidence>
<sequence length="191" mass="22043">MTSNGDGDDLRSIRDHVRASLTTPVLMPEQRAAWIKLIRTYGERHWSFAHNAYLSPIRCARIGWECIGPDLLQCRSCQNQIKVQFSSKLKQPAIDELSKEIATKQLFLRHDQLCPFYDIKHVTPARVLPADSFTILKEFHHRHQKLVGEFSSMIESQTLRLDRVPEKLSQYELVTVLAICGWQPSKTFLNV</sequence>
<gene>
    <name evidence="4" type="ORF">BVRB_027040</name>
</gene>
<dbReference type="Proteomes" id="UP000035740">
    <property type="component" value="Unassembled WGS sequence"/>
</dbReference>